<dbReference type="InterPro" id="IPR036188">
    <property type="entry name" value="FAD/NAD-bd_sf"/>
</dbReference>
<evidence type="ECO:0000256" key="4">
    <source>
        <dbReference type="ARBA" id="ARBA00023002"/>
    </source>
</evidence>
<dbReference type="PANTHER" id="PTHR10961">
    <property type="entry name" value="PEROXISOMAL SARCOSINE OXIDASE"/>
    <property type="match status" value="1"/>
</dbReference>
<evidence type="ECO:0000313" key="6">
    <source>
        <dbReference type="EMBL" id="OEU99405.1"/>
    </source>
</evidence>
<evidence type="ECO:0000256" key="1">
    <source>
        <dbReference type="ARBA" id="ARBA00001974"/>
    </source>
</evidence>
<organism evidence="6 7">
    <name type="scientific">Streptomyces qinglanensis</name>
    <dbReference type="NCBI Taxonomy" id="943816"/>
    <lineage>
        <taxon>Bacteria</taxon>
        <taxon>Bacillati</taxon>
        <taxon>Actinomycetota</taxon>
        <taxon>Actinomycetes</taxon>
        <taxon>Kitasatosporales</taxon>
        <taxon>Streptomycetaceae</taxon>
        <taxon>Streptomyces</taxon>
    </lineage>
</organism>
<keyword evidence="4" id="KW-0560">Oxidoreductase</keyword>
<feature type="domain" description="FAD dependent oxidoreductase" evidence="5">
    <location>
        <begin position="6"/>
        <end position="363"/>
    </location>
</feature>
<dbReference type="Gene3D" id="3.30.9.10">
    <property type="entry name" value="D-Amino Acid Oxidase, subunit A, domain 2"/>
    <property type="match status" value="1"/>
</dbReference>
<sequence length="399" mass="43453">MPHPRDVIVLGLGGMGSAAAYHLAARGHRVLGLERFGPAHHRGSSHGGSRIVRQSYFEDPAYVPLLLRSYELFAKLEHDTGRSIATLCGGVMVGRPESRTVSGSLRSARQWDLPHEMLDAAEVRRRFPTLTPADDEVALYEARAGFVRPESTVAAHLQLAQQAGADLRFEEPVTRWEVLPGGRGVRVHTTDDVYSAGHLVVCPGAWAPGLLAGLGAHFTVERQVMYWFRPRGGSAPFAPERHPVYVWEDAEGVQIYGFPAIEGPDGGAKTAFFRKGSPCDPETVERTVTDAESAAMAAQLRPRLPQLPGSLRKAVTCMYTTTPDEHFVLARHPLHPEAVTVACGFSGHGFKFVPVVGEIVADLALNGTTEHPITLFDPRREALRAPHRRLATPEGETTP</sequence>
<proteinExistence type="predicted"/>
<gene>
    <name evidence="6" type="ORF">AN217_18060</name>
</gene>
<dbReference type="GO" id="GO:0008115">
    <property type="term" value="F:sarcosine oxidase activity"/>
    <property type="evidence" value="ECO:0007669"/>
    <property type="project" value="TreeGrafter"/>
</dbReference>
<keyword evidence="2" id="KW-0285">Flavoprotein</keyword>
<dbReference type="PROSITE" id="PS00895">
    <property type="entry name" value="3_HYDROXYISOBUT_DH"/>
    <property type="match status" value="1"/>
</dbReference>
<evidence type="ECO:0000259" key="5">
    <source>
        <dbReference type="Pfam" id="PF01266"/>
    </source>
</evidence>
<evidence type="ECO:0000256" key="3">
    <source>
        <dbReference type="ARBA" id="ARBA00022827"/>
    </source>
</evidence>
<dbReference type="GO" id="GO:0050660">
    <property type="term" value="F:flavin adenine dinucleotide binding"/>
    <property type="evidence" value="ECO:0007669"/>
    <property type="project" value="InterPro"/>
</dbReference>
<evidence type="ECO:0000256" key="2">
    <source>
        <dbReference type="ARBA" id="ARBA00022630"/>
    </source>
</evidence>
<dbReference type="NCBIfam" id="NF008425">
    <property type="entry name" value="PRK11259.1"/>
    <property type="match status" value="1"/>
</dbReference>
<dbReference type="AlphaFoldDB" id="A0A1E7K691"/>
<dbReference type="PATRIC" id="fig|943816.4.peg.3102"/>
<dbReference type="RefSeq" id="WP_069992281.1">
    <property type="nucleotide sequence ID" value="NZ_LJGV01000022.1"/>
</dbReference>
<comment type="caution">
    <text evidence="6">The sequence shown here is derived from an EMBL/GenBank/DDBJ whole genome shotgun (WGS) entry which is preliminary data.</text>
</comment>
<dbReference type="SUPFAM" id="SSF54373">
    <property type="entry name" value="FAD-linked reductases, C-terminal domain"/>
    <property type="match status" value="1"/>
</dbReference>
<dbReference type="InterPro" id="IPR045170">
    <property type="entry name" value="MTOX"/>
</dbReference>
<dbReference type="Pfam" id="PF01266">
    <property type="entry name" value="DAO"/>
    <property type="match status" value="1"/>
</dbReference>
<dbReference type="InterPro" id="IPR006076">
    <property type="entry name" value="FAD-dep_OxRdtase"/>
</dbReference>
<dbReference type="PANTHER" id="PTHR10961:SF7">
    <property type="entry name" value="FAD DEPENDENT OXIDOREDUCTASE DOMAIN-CONTAINING PROTEIN"/>
    <property type="match status" value="1"/>
</dbReference>
<accession>A0A1E7K691</accession>
<reference evidence="6 7" key="1">
    <citation type="journal article" date="2016" name="Front. Microbiol.">
        <title>Comparative Genomics Analysis of Streptomyces Species Reveals Their Adaptation to the Marine Environment and Their Diversity at the Genomic Level.</title>
        <authorList>
            <person name="Tian X."/>
            <person name="Zhang Z."/>
            <person name="Yang T."/>
            <person name="Chen M."/>
            <person name="Li J."/>
            <person name="Chen F."/>
            <person name="Yang J."/>
            <person name="Li W."/>
            <person name="Zhang B."/>
            <person name="Zhang Z."/>
            <person name="Wu J."/>
            <person name="Zhang C."/>
            <person name="Long L."/>
            <person name="Xiao J."/>
        </authorList>
    </citation>
    <scope>NUCLEOTIDE SEQUENCE [LARGE SCALE GENOMIC DNA]</scope>
    <source>
        <strain evidence="6 7">SCSIO M10379</strain>
    </source>
</reference>
<protein>
    <submittedName>
        <fullName evidence="6">Methyltryptophan oxidase</fullName>
    </submittedName>
</protein>
<dbReference type="Proteomes" id="UP000175829">
    <property type="component" value="Unassembled WGS sequence"/>
</dbReference>
<evidence type="ECO:0000313" key="7">
    <source>
        <dbReference type="Proteomes" id="UP000175829"/>
    </source>
</evidence>
<comment type="cofactor">
    <cofactor evidence="1">
        <name>FAD</name>
        <dbReference type="ChEBI" id="CHEBI:57692"/>
    </cofactor>
</comment>
<dbReference type="SUPFAM" id="SSF51905">
    <property type="entry name" value="FAD/NAD(P)-binding domain"/>
    <property type="match status" value="1"/>
</dbReference>
<name>A0A1E7K691_9ACTN</name>
<keyword evidence="3" id="KW-0274">FAD</keyword>
<dbReference type="EMBL" id="LJGV01000022">
    <property type="protein sequence ID" value="OEU99405.1"/>
    <property type="molecule type" value="Genomic_DNA"/>
</dbReference>
<dbReference type="InterPro" id="IPR002204">
    <property type="entry name" value="3-OH-isobutyrate_DH-rel_CS"/>
</dbReference>
<dbReference type="Gene3D" id="3.50.50.60">
    <property type="entry name" value="FAD/NAD(P)-binding domain"/>
    <property type="match status" value="1"/>
</dbReference>